<dbReference type="EMBL" id="SMAL01000002">
    <property type="protein sequence ID" value="TCT16429.1"/>
    <property type="molecule type" value="Genomic_DNA"/>
</dbReference>
<comment type="caution">
    <text evidence="1">The sequence shown here is derived from an EMBL/GenBank/DDBJ whole genome shotgun (WGS) entry which is preliminary data.</text>
</comment>
<dbReference type="Proteomes" id="UP000294902">
    <property type="component" value="Unassembled WGS sequence"/>
</dbReference>
<reference evidence="1 2" key="1">
    <citation type="submission" date="2019-03" db="EMBL/GenBank/DDBJ databases">
        <title>Genomic Encyclopedia of Type Strains, Phase IV (KMG-IV): sequencing the most valuable type-strain genomes for metagenomic binning, comparative biology and taxonomic classification.</title>
        <authorList>
            <person name="Goeker M."/>
        </authorList>
    </citation>
    <scope>NUCLEOTIDE SEQUENCE [LARGE SCALE GENOMIC DNA]</scope>
    <source>
        <strain evidence="1 2">DSM 24629</strain>
    </source>
</reference>
<dbReference type="PANTHER" id="PTHR39185:SF1">
    <property type="entry name" value="SWARMING MOTILITY PROTEIN SWRD"/>
    <property type="match status" value="1"/>
</dbReference>
<evidence type="ECO:0000313" key="1">
    <source>
        <dbReference type="EMBL" id="TCT16429.1"/>
    </source>
</evidence>
<dbReference type="PANTHER" id="PTHR39185">
    <property type="entry name" value="SWARMING MOTILITY PROTEIN SWRD"/>
    <property type="match status" value="1"/>
</dbReference>
<dbReference type="RefSeq" id="WP_132250821.1">
    <property type="nucleotide sequence ID" value="NZ_SMAL01000002.1"/>
</dbReference>
<dbReference type="InterPro" id="IPR009384">
    <property type="entry name" value="SwrD-like"/>
</dbReference>
<sequence>MIEVTKINNIKISINPDLIEYIEDTPDTIITLTTGKKIIVKEQREEIMTLFVNYKRKCNSIALIQQ</sequence>
<dbReference type="AlphaFoldDB" id="A0A4R3MN58"/>
<protein>
    <submittedName>
        <fullName evidence="1">Flagellar protein FlbD</fullName>
    </submittedName>
</protein>
<organism evidence="1 2">
    <name type="scientific">Natranaerovirga pectinivora</name>
    <dbReference type="NCBI Taxonomy" id="682400"/>
    <lineage>
        <taxon>Bacteria</taxon>
        <taxon>Bacillati</taxon>
        <taxon>Bacillota</taxon>
        <taxon>Clostridia</taxon>
        <taxon>Lachnospirales</taxon>
        <taxon>Natranaerovirgaceae</taxon>
        <taxon>Natranaerovirga</taxon>
    </lineage>
</organism>
<keyword evidence="1" id="KW-0282">Flagellum</keyword>
<keyword evidence="2" id="KW-1185">Reference proteome</keyword>
<keyword evidence="1" id="KW-0966">Cell projection</keyword>
<keyword evidence="1" id="KW-0969">Cilium</keyword>
<gene>
    <name evidence="1" type="ORF">EDC18_102448</name>
</gene>
<evidence type="ECO:0000313" key="2">
    <source>
        <dbReference type="Proteomes" id="UP000294902"/>
    </source>
</evidence>
<dbReference type="Pfam" id="PF06289">
    <property type="entry name" value="FlbD"/>
    <property type="match status" value="1"/>
</dbReference>
<name>A0A4R3MN58_9FIRM</name>
<proteinExistence type="predicted"/>
<accession>A0A4R3MN58</accession>